<dbReference type="Pfam" id="PF11617">
    <property type="entry name" value="Cu-binding_MopE"/>
    <property type="match status" value="3"/>
</dbReference>
<feature type="compositionally biased region" description="Acidic residues" evidence="1">
    <location>
        <begin position="158"/>
        <end position="187"/>
    </location>
</feature>
<dbReference type="EMBL" id="LBWG01000003">
    <property type="protein sequence ID" value="KKR04860.1"/>
    <property type="molecule type" value="Genomic_DNA"/>
</dbReference>
<protein>
    <recommendedName>
        <fullName evidence="4">Regulator of chromosome condensation</fullName>
    </recommendedName>
</protein>
<accession>A0A0G0Q366</accession>
<gene>
    <name evidence="2" type="ORF">UT30_C0003G0049</name>
</gene>
<evidence type="ECO:0008006" key="4">
    <source>
        <dbReference type="Google" id="ProtNLM"/>
    </source>
</evidence>
<reference evidence="2 3" key="1">
    <citation type="journal article" date="2015" name="Nature">
        <title>rRNA introns, odd ribosomes, and small enigmatic genomes across a large radiation of phyla.</title>
        <authorList>
            <person name="Brown C.T."/>
            <person name="Hug L.A."/>
            <person name="Thomas B.C."/>
            <person name="Sharon I."/>
            <person name="Castelle C.J."/>
            <person name="Singh A."/>
            <person name="Wilkins M.J."/>
            <person name="Williams K.H."/>
            <person name="Banfield J.F."/>
        </authorList>
    </citation>
    <scope>NUCLEOTIDE SEQUENCE [LARGE SCALE GENOMIC DNA]</scope>
</reference>
<evidence type="ECO:0000256" key="1">
    <source>
        <dbReference type="SAM" id="MobiDB-lite"/>
    </source>
</evidence>
<dbReference type="AlphaFoldDB" id="A0A0G0Q366"/>
<dbReference type="Proteomes" id="UP000033935">
    <property type="component" value="Unassembled WGS sequence"/>
</dbReference>
<sequence length="187" mass="19795">MKLITIVLLVISLMEIGCEGNRQIIAQGDWESAVVVVTQTPNPDGDGDGIDDAYDCDPDNPEVSQIAVEICNGIDDDCDDLVDDEDPSVTGQQSFFADADEDGYGIPVSSCEEPFAVAIYEELDCNDKAPAVNPEGHEVCSDGVDQDCDGQDLSCADADNDGDGFTENDGDCDDTDPDVNPEDGGCE</sequence>
<dbReference type="PATRIC" id="fig|1618995.3.peg.210"/>
<evidence type="ECO:0000313" key="2">
    <source>
        <dbReference type="EMBL" id="KKR04860.1"/>
    </source>
</evidence>
<proteinExistence type="predicted"/>
<feature type="region of interest" description="Disordered" evidence="1">
    <location>
        <begin position="151"/>
        <end position="187"/>
    </location>
</feature>
<organism evidence="2 3">
    <name type="scientific">Candidatus Uhrbacteria bacterium GW2011_GWF2_39_13</name>
    <dbReference type="NCBI Taxonomy" id="1618995"/>
    <lineage>
        <taxon>Bacteria</taxon>
        <taxon>Candidatus Uhriibacteriota</taxon>
    </lineage>
</organism>
<comment type="caution">
    <text evidence="2">The sequence shown here is derived from an EMBL/GenBank/DDBJ whole genome shotgun (WGS) entry which is preliminary data.</text>
</comment>
<name>A0A0G0Q366_9BACT</name>
<evidence type="ECO:0000313" key="3">
    <source>
        <dbReference type="Proteomes" id="UP000033935"/>
    </source>
</evidence>
<dbReference type="InterPro" id="IPR021655">
    <property type="entry name" value="Put_metal-bd"/>
</dbReference>